<organism evidence="1 2">
    <name type="scientific">Neocallimastix californiae</name>
    <dbReference type="NCBI Taxonomy" id="1754190"/>
    <lineage>
        <taxon>Eukaryota</taxon>
        <taxon>Fungi</taxon>
        <taxon>Fungi incertae sedis</taxon>
        <taxon>Chytridiomycota</taxon>
        <taxon>Chytridiomycota incertae sedis</taxon>
        <taxon>Neocallimastigomycetes</taxon>
        <taxon>Neocallimastigales</taxon>
        <taxon>Neocallimastigaceae</taxon>
        <taxon>Neocallimastix</taxon>
    </lineage>
</organism>
<gene>
    <name evidence="1" type="ORF">LY90DRAFT_701677</name>
</gene>
<dbReference type="GO" id="GO:0009265">
    <property type="term" value="P:2'-deoxyribonucleotide biosynthetic process"/>
    <property type="evidence" value="ECO:0007669"/>
    <property type="project" value="TreeGrafter"/>
</dbReference>
<dbReference type="Proteomes" id="UP000193920">
    <property type="component" value="Unassembled WGS sequence"/>
</dbReference>
<dbReference type="GO" id="GO:0004748">
    <property type="term" value="F:ribonucleoside-diphosphate reductase activity, thioredoxin disulfide as acceptor"/>
    <property type="evidence" value="ECO:0007669"/>
    <property type="project" value="TreeGrafter"/>
</dbReference>
<reference evidence="1 2" key="1">
    <citation type="submission" date="2016-08" db="EMBL/GenBank/DDBJ databases">
        <title>A Parts List for Fungal Cellulosomes Revealed by Comparative Genomics.</title>
        <authorList>
            <consortium name="DOE Joint Genome Institute"/>
            <person name="Haitjema C.H."/>
            <person name="Gilmore S.P."/>
            <person name="Henske J.K."/>
            <person name="Solomon K.V."/>
            <person name="De Groot R."/>
            <person name="Kuo A."/>
            <person name="Mondo S.J."/>
            <person name="Salamov A.A."/>
            <person name="Labutti K."/>
            <person name="Zhao Z."/>
            <person name="Chiniquy J."/>
            <person name="Barry K."/>
            <person name="Brewer H.M."/>
            <person name="Purvine S.O."/>
            <person name="Wright A.T."/>
            <person name="Boxma B."/>
            <person name="Van Alen T."/>
            <person name="Hackstein J.H."/>
            <person name="Baker S.E."/>
            <person name="Grigoriev I.V."/>
            <person name="O'Malley M.A."/>
        </authorList>
    </citation>
    <scope>NUCLEOTIDE SEQUENCE [LARGE SCALE GENOMIC DNA]</scope>
    <source>
        <strain evidence="1 2">G1</strain>
    </source>
</reference>
<dbReference type="EMBL" id="MCOG01000070">
    <property type="protein sequence ID" value="ORY57383.1"/>
    <property type="molecule type" value="Genomic_DNA"/>
</dbReference>
<keyword evidence="2" id="KW-1185">Reference proteome</keyword>
<dbReference type="Pfam" id="PF13597">
    <property type="entry name" value="NRDD"/>
    <property type="match status" value="1"/>
</dbReference>
<sequence length="626" mass="72622">MLISRPPYKSVIFRKIKSEMKDEDLSETINLEISISLDSDFIDLINNDPKEELNNDTWKQLLSIEGLGLDNLDIMRCYHDIVNYGFDKSINSNSNFTTDKFKFYSKEIHESLAPQQKLINVSQFFVHVKQLYGAEKAKDLFRAWICGDNYLHDSCYLFVPYCYAMSVEPLIKHGIIFNKQLNSFPPKHARSFIGQVAETITSMSQELSGAIALPDIFTYYVYFLQMKGIETLEGNEKIIFEVENDFQSLIHILNSSYRANGQSAYTNITVYDMPCLEYLFGKLYFPNGSQPNLKLVMEVQKIFCNWFARGQLEDQFLPYPFPVVTLNLKVNERQEIMDQETFKYFCEINLNGVFNFFIIDSNNALASYDHVVNNHNARMSVFGEGGVNIGSLKVVTVNLARIGKIVAKENKNINDFYKKLDEQLDKTYHMLLAHRDFIKLQITRGACPFFNEQLGFMFLERFFLTFGIIGLYEGLMEMGYNILEKDGLENAHQILKYINDYANSKCDPRENILFNVEQIPSESLAVKHALKDKVVYGMNYSIYANQFVPLWSDVNLEKRIKIDGDFTKYTNGGYITYINLVDRIGSSQQMEQIVRYAIKNHCEHFTINYSYNRCDNEHITISGYQR</sequence>
<comment type="caution">
    <text evidence="1">The sequence shown here is derived from an EMBL/GenBank/DDBJ whole genome shotgun (WGS) entry which is preliminary data.</text>
</comment>
<protein>
    <submittedName>
        <fullName evidence="1">PFL-like glycyl radical enzyme</fullName>
    </submittedName>
</protein>
<dbReference type="GO" id="GO:0008998">
    <property type="term" value="F:ribonucleoside-triphosphate reductase (thioredoxin) activity"/>
    <property type="evidence" value="ECO:0007669"/>
    <property type="project" value="InterPro"/>
</dbReference>
<dbReference type="GO" id="GO:0006260">
    <property type="term" value="P:DNA replication"/>
    <property type="evidence" value="ECO:0007669"/>
    <property type="project" value="InterPro"/>
</dbReference>
<evidence type="ECO:0000313" key="2">
    <source>
        <dbReference type="Proteomes" id="UP000193920"/>
    </source>
</evidence>
<dbReference type="AlphaFoldDB" id="A0A1Y2DDM4"/>
<dbReference type="InterPro" id="IPR012833">
    <property type="entry name" value="NrdD"/>
</dbReference>
<accession>A0A1Y2DDM4</accession>
<dbReference type="PANTHER" id="PTHR21075:SF0">
    <property type="entry name" value="ANAEROBIC RIBONUCLEOSIDE-TRIPHOSPHATE REDUCTASE"/>
    <property type="match status" value="1"/>
</dbReference>
<dbReference type="PANTHER" id="PTHR21075">
    <property type="entry name" value="ANAEROBIC RIBONUCLEOSIDE-TRIPHOSPHATE REDUCTASE"/>
    <property type="match status" value="1"/>
</dbReference>
<proteinExistence type="predicted"/>
<evidence type="ECO:0000313" key="1">
    <source>
        <dbReference type="EMBL" id="ORY57383.1"/>
    </source>
</evidence>
<dbReference type="STRING" id="1754190.A0A1Y2DDM4"/>
<name>A0A1Y2DDM4_9FUNG</name>
<dbReference type="GO" id="GO:0031250">
    <property type="term" value="C:anaerobic ribonucleoside-triphosphate reductase complex"/>
    <property type="evidence" value="ECO:0007669"/>
    <property type="project" value="TreeGrafter"/>
</dbReference>
<dbReference type="Gene3D" id="3.20.70.20">
    <property type="match status" value="1"/>
</dbReference>
<dbReference type="SUPFAM" id="SSF51998">
    <property type="entry name" value="PFL-like glycyl radical enzymes"/>
    <property type="match status" value="1"/>
</dbReference>